<feature type="compositionally biased region" description="Polar residues" evidence="1">
    <location>
        <begin position="9"/>
        <end position="22"/>
    </location>
</feature>
<dbReference type="Proteomes" id="UP000198481">
    <property type="component" value="Chromosome I"/>
</dbReference>
<feature type="region of interest" description="Disordered" evidence="1">
    <location>
        <begin position="1"/>
        <end position="65"/>
    </location>
</feature>
<protein>
    <submittedName>
        <fullName evidence="2">Uncharacterized protein</fullName>
    </submittedName>
</protein>
<dbReference type="AlphaFoldDB" id="A0A1H2BKL0"/>
<organism evidence="2 3">
    <name type="scientific">Pseudomonas prosekii</name>
    <dbReference type="NCBI Taxonomy" id="1148509"/>
    <lineage>
        <taxon>Bacteria</taxon>
        <taxon>Pseudomonadati</taxon>
        <taxon>Pseudomonadota</taxon>
        <taxon>Gammaproteobacteria</taxon>
        <taxon>Pseudomonadales</taxon>
        <taxon>Pseudomonadaceae</taxon>
        <taxon>Pseudomonas</taxon>
    </lineage>
</organism>
<dbReference type="RefSeq" id="WP_092280673.1">
    <property type="nucleotide sequence ID" value="NZ_LT629762.1"/>
</dbReference>
<evidence type="ECO:0000313" key="3">
    <source>
        <dbReference type="Proteomes" id="UP000198481"/>
    </source>
</evidence>
<proteinExistence type="predicted"/>
<feature type="compositionally biased region" description="Basic and acidic residues" evidence="1">
    <location>
        <begin position="23"/>
        <end position="32"/>
    </location>
</feature>
<dbReference type="EMBL" id="LT629762">
    <property type="protein sequence ID" value="SDT58306.1"/>
    <property type="molecule type" value="Genomic_DNA"/>
</dbReference>
<evidence type="ECO:0000313" key="2">
    <source>
        <dbReference type="EMBL" id="SDT58306.1"/>
    </source>
</evidence>
<sequence length="65" mass="6687">MDIDENAPGNISQKGVTGGTDNETGHDPKKNAPEVPLSADDEVGVDEEMADVDAANSVASEHPTP</sequence>
<evidence type="ECO:0000256" key="1">
    <source>
        <dbReference type="SAM" id="MobiDB-lite"/>
    </source>
</evidence>
<reference evidence="2 3" key="1">
    <citation type="submission" date="2016-10" db="EMBL/GenBank/DDBJ databases">
        <authorList>
            <person name="de Groot N.N."/>
        </authorList>
    </citation>
    <scope>NUCLEOTIDE SEQUENCE [LARGE SCALE GENOMIC DNA]</scope>
    <source>
        <strain evidence="2 3">LMG 26867</strain>
    </source>
</reference>
<accession>A0A1H2BKL0</accession>
<gene>
    <name evidence="2" type="ORF">SAMN05216222_5238</name>
</gene>
<feature type="compositionally biased region" description="Acidic residues" evidence="1">
    <location>
        <begin position="39"/>
        <end position="51"/>
    </location>
</feature>
<name>A0A1H2BKL0_9PSED</name>